<keyword evidence="4" id="KW-1185">Reference proteome</keyword>
<dbReference type="CDD" id="cd01949">
    <property type="entry name" value="GGDEF"/>
    <property type="match status" value="1"/>
</dbReference>
<dbReference type="CDD" id="cd00130">
    <property type="entry name" value="PAS"/>
    <property type="match status" value="1"/>
</dbReference>
<dbReference type="InterPro" id="IPR029787">
    <property type="entry name" value="Nucleotide_cyclase"/>
</dbReference>
<evidence type="ECO:0000259" key="2">
    <source>
        <dbReference type="PROSITE" id="PS50887"/>
    </source>
</evidence>
<feature type="domain" description="PAS" evidence="1">
    <location>
        <begin position="121"/>
        <end position="194"/>
    </location>
</feature>
<organism evidence="3 4">
    <name type="scientific">Fluctibacter halophilus</name>
    <dbReference type="NCBI Taxonomy" id="226011"/>
    <lineage>
        <taxon>Bacteria</taxon>
        <taxon>Pseudomonadati</taxon>
        <taxon>Pseudomonadota</taxon>
        <taxon>Gammaproteobacteria</taxon>
        <taxon>Alteromonadales</taxon>
        <taxon>Alteromonadaceae</taxon>
        <taxon>Fluctibacter</taxon>
    </lineage>
</organism>
<proteinExistence type="predicted"/>
<keyword evidence="3" id="KW-0808">Transferase</keyword>
<dbReference type="Gene3D" id="3.30.70.270">
    <property type="match status" value="1"/>
</dbReference>
<dbReference type="Pfam" id="PF00989">
    <property type="entry name" value="PAS"/>
    <property type="match status" value="1"/>
</dbReference>
<reference evidence="3 4" key="1">
    <citation type="submission" date="2021-10" db="EMBL/GenBank/DDBJ databases">
        <title>Draft genome of Aestuariibacter halophilus JC2043.</title>
        <authorList>
            <person name="Emsley S.A."/>
            <person name="Pfannmuller K.M."/>
            <person name="Ushijima B."/>
            <person name="Saw J.H."/>
            <person name="Videau P."/>
        </authorList>
    </citation>
    <scope>NUCLEOTIDE SEQUENCE [LARGE SCALE GENOMIC DNA]</scope>
    <source>
        <strain evidence="3 4">JC2043</strain>
    </source>
</reference>
<dbReference type="Gene3D" id="3.30.450.20">
    <property type="entry name" value="PAS domain"/>
    <property type="match status" value="1"/>
</dbReference>
<gene>
    <name evidence="3" type="ORF">LJ739_13690</name>
</gene>
<dbReference type="InterPro" id="IPR000014">
    <property type="entry name" value="PAS"/>
</dbReference>
<dbReference type="InterPro" id="IPR035965">
    <property type="entry name" value="PAS-like_dom_sf"/>
</dbReference>
<dbReference type="InterPro" id="IPR013767">
    <property type="entry name" value="PAS_fold"/>
</dbReference>
<dbReference type="PANTHER" id="PTHR46663">
    <property type="entry name" value="DIGUANYLATE CYCLASE DGCT-RELATED"/>
    <property type="match status" value="1"/>
</dbReference>
<protein>
    <submittedName>
        <fullName evidence="3">Diguanylate cyclase</fullName>
        <ecNumber evidence="3">2.7.7.65</ecNumber>
    </submittedName>
</protein>
<dbReference type="EMBL" id="JAJEWP010000004">
    <property type="protein sequence ID" value="MCC2617301.1"/>
    <property type="molecule type" value="Genomic_DNA"/>
</dbReference>
<dbReference type="NCBIfam" id="TIGR00254">
    <property type="entry name" value="GGDEF"/>
    <property type="match status" value="1"/>
</dbReference>
<dbReference type="PANTHER" id="PTHR46663:SF3">
    <property type="entry name" value="SLL0267 PROTEIN"/>
    <property type="match status" value="1"/>
</dbReference>
<dbReference type="InterPro" id="IPR043128">
    <property type="entry name" value="Rev_trsase/Diguanyl_cyclase"/>
</dbReference>
<dbReference type="SUPFAM" id="SSF55785">
    <property type="entry name" value="PYP-like sensor domain (PAS domain)"/>
    <property type="match status" value="1"/>
</dbReference>
<dbReference type="InterPro" id="IPR052163">
    <property type="entry name" value="DGC-Regulatory_Protein"/>
</dbReference>
<dbReference type="PROSITE" id="PS50887">
    <property type="entry name" value="GGDEF"/>
    <property type="match status" value="1"/>
</dbReference>
<dbReference type="SMART" id="SM00267">
    <property type="entry name" value="GGDEF"/>
    <property type="match status" value="1"/>
</dbReference>
<dbReference type="EC" id="2.7.7.65" evidence="3"/>
<feature type="domain" description="GGDEF" evidence="2">
    <location>
        <begin position="280"/>
        <end position="413"/>
    </location>
</feature>
<evidence type="ECO:0000259" key="1">
    <source>
        <dbReference type="PROSITE" id="PS50112"/>
    </source>
</evidence>
<dbReference type="GO" id="GO:0052621">
    <property type="term" value="F:diguanylate cyclase activity"/>
    <property type="evidence" value="ECO:0007669"/>
    <property type="project" value="UniProtKB-EC"/>
</dbReference>
<evidence type="ECO:0000313" key="3">
    <source>
        <dbReference type="EMBL" id="MCC2617301.1"/>
    </source>
</evidence>
<keyword evidence="3" id="KW-0548">Nucleotidyltransferase</keyword>
<name>A0ABS8GB64_9ALTE</name>
<dbReference type="RefSeq" id="WP_229161342.1">
    <property type="nucleotide sequence ID" value="NZ_JAJEWP010000004.1"/>
</dbReference>
<sequence length="421" mass="46864">MKQDIDVVVVIQEKAMANYLCHNIGLAIPGVRLVRVRTPMEVLPLSRNRNIKLLVIVTIAQNLNCLNVDALNMLPPKTMLLLLSSKHNSRKKCLSTVLFQLSEYLRRWPSQAATAEKTSNTENQEKRALGAMDDAVFNCNKLGQVTYLNSAAEQLTGLQYNKALGMPLSAILQIGLSSEDQVHTNQIEQLIAGNRTLLSQIDLQLIHPNSDNAHTINSVSQIHDKSGNNDGAVVVLHKVNSDYVKMYHQANYDWLTDLPNRALLSERLNFAISLANRHSSLVGLLFVDLDHFKLVNDSLGHEVGDQLLKSVSKRLVECVRTSDTVSRHGGDEFAILLTEVAGFSDCEQVARNILKAFNMPHQLGTRALVISLSIGISVYPFDATSGDTMFEHADQAMYLAKKKGRNRFEVSAYQKICNYDK</sequence>
<comment type="caution">
    <text evidence="3">The sequence shown here is derived from an EMBL/GenBank/DDBJ whole genome shotgun (WGS) entry which is preliminary data.</text>
</comment>
<accession>A0ABS8GB64</accession>
<dbReference type="Proteomes" id="UP001520878">
    <property type="component" value="Unassembled WGS sequence"/>
</dbReference>
<evidence type="ECO:0000313" key="4">
    <source>
        <dbReference type="Proteomes" id="UP001520878"/>
    </source>
</evidence>
<dbReference type="InterPro" id="IPR000160">
    <property type="entry name" value="GGDEF_dom"/>
</dbReference>
<dbReference type="Pfam" id="PF00990">
    <property type="entry name" value="GGDEF"/>
    <property type="match status" value="1"/>
</dbReference>
<dbReference type="SUPFAM" id="SSF55073">
    <property type="entry name" value="Nucleotide cyclase"/>
    <property type="match status" value="1"/>
</dbReference>
<dbReference type="PROSITE" id="PS50112">
    <property type="entry name" value="PAS"/>
    <property type="match status" value="1"/>
</dbReference>